<proteinExistence type="predicted"/>
<dbReference type="CDD" id="cd00110">
    <property type="entry name" value="LamG"/>
    <property type="match status" value="1"/>
</dbReference>
<organism evidence="3 4">
    <name type="scientific">Dreissena polymorpha</name>
    <name type="common">Zebra mussel</name>
    <name type="synonym">Mytilus polymorpha</name>
    <dbReference type="NCBI Taxonomy" id="45954"/>
    <lineage>
        <taxon>Eukaryota</taxon>
        <taxon>Metazoa</taxon>
        <taxon>Spiralia</taxon>
        <taxon>Lophotrochozoa</taxon>
        <taxon>Mollusca</taxon>
        <taxon>Bivalvia</taxon>
        <taxon>Autobranchia</taxon>
        <taxon>Heteroconchia</taxon>
        <taxon>Euheterodonta</taxon>
        <taxon>Imparidentia</taxon>
        <taxon>Neoheterodontei</taxon>
        <taxon>Myida</taxon>
        <taxon>Dreissenoidea</taxon>
        <taxon>Dreissenidae</taxon>
        <taxon>Dreissena</taxon>
    </lineage>
</organism>
<reference evidence="3" key="2">
    <citation type="submission" date="2020-11" db="EMBL/GenBank/DDBJ databases">
        <authorList>
            <person name="McCartney M.A."/>
            <person name="Auch B."/>
            <person name="Kono T."/>
            <person name="Mallez S."/>
            <person name="Becker A."/>
            <person name="Gohl D.M."/>
            <person name="Silverstein K.A.T."/>
            <person name="Koren S."/>
            <person name="Bechman K.B."/>
            <person name="Herman A."/>
            <person name="Abrahante J.E."/>
            <person name="Garbe J."/>
        </authorList>
    </citation>
    <scope>NUCLEOTIDE SEQUENCE</scope>
    <source>
        <strain evidence="3">Duluth1</strain>
        <tissue evidence="3">Whole animal</tissue>
    </source>
</reference>
<dbReference type="Pfam" id="PF02210">
    <property type="entry name" value="Laminin_G_2"/>
    <property type="match status" value="1"/>
</dbReference>
<reference evidence="3" key="1">
    <citation type="journal article" date="2019" name="bioRxiv">
        <title>The Genome of the Zebra Mussel, Dreissena polymorpha: A Resource for Invasive Species Research.</title>
        <authorList>
            <person name="McCartney M.A."/>
            <person name="Auch B."/>
            <person name="Kono T."/>
            <person name="Mallez S."/>
            <person name="Zhang Y."/>
            <person name="Obille A."/>
            <person name="Becker A."/>
            <person name="Abrahante J.E."/>
            <person name="Garbe J."/>
            <person name="Badalamenti J.P."/>
            <person name="Herman A."/>
            <person name="Mangelson H."/>
            <person name="Liachko I."/>
            <person name="Sullivan S."/>
            <person name="Sone E.D."/>
            <person name="Koren S."/>
            <person name="Silverstein K.A.T."/>
            <person name="Beckman K.B."/>
            <person name="Gohl D.M."/>
        </authorList>
    </citation>
    <scope>NUCLEOTIDE SEQUENCE</scope>
    <source>
        <strain evidence="3">Duluth1</strain>
        <tissue evidence="3">Whole animal</tissue>
    </source>
</reference>
<dbReference type="SMART" id="SM00282">
    <property type="entry name" value="LamG"/>
    <property type="match status" value="1"/>
</dbReference>
<gene>
    <name evidence="3" type="ORF">DPMN_064740</name>
</gene>
<dbReference type="InterPro" id="IPR013320">
    <property type="entry name" value="ConA-like_dom_sf"/>
</dbReference>
<dbReference type="SUPFAM" id="SSF49899">
    <property type="entry name" value="Concanavalin A-like lectins/glucanases"/>
    <property type="match status" value="1"/>
</dbReference>
<comment type="caution">
    <text evidence="1">Lacks conserved residue(s) required for the propagation of feature annotation.</text>
</comment>
<keyword evidence="4" id="KW-1185">Reference proteome</keyword>
<sequence length="211" mass="23947">MVHEVHGGSCFKFQGDGRVIFTGEDTNIGASAHFQLKFKTKKHTGIIYYAEGMYHRERVYDFEGVFLRDGYVNYFLFNPPEYSIGSTFGFHGRSRETLNDGKWHTVEWFRNRKSEVRSKGGKNEMTTQTGLIVDGKLVAVADGERVGVDIRPPYILGEDPHLDDRASKVIGSYEGNVMDFRELTTSHEFETERNMTGQVSHCIPGPDIEPV</sequence>
<evidence type="ECO:0000313" key="4">
    <source>
        <dbReference type="Proteomes" id="UP000828390"/>
    </source>
</evidence>
<protein>
    <recommendedName>
        <fullName evidence="2">Laminin G domain-containing protein</fullName>
    </recommendedName>
</protein>
<dbReference type="PROSITE" id="PS50025">
    <property type="entry name" value="LAM_G_DOMAIN"/>
    <property type="match status" value="1"/>
</dbReference>
<name>A0A9D4CDQ0_DREPO</name>
<comment type="caution">
    <text evidence="3">The sequence shown here is derived from an EMBL/GenBank/DDBJ whole genome shotgun (WGS) entry which is preliminary data.</text>
</comment>
<feature type="domain" description="Laminin G" evidence="2">
    <location>
        <begin position="8"/>
        <end position="202"/>
    </location>
</feature>
<dbReference type="Gene3D" id="2.60.120.200">
    <property type="match status" value="1"/>
</dbReference>
<dbReference type="EMBL" id="JAIWYP010000013">
    <property type="protein sequence ID" value="KAH3721792.1"/>
    <property type="molecule type" value="Genomic_DNA"/>
</dbReference>
<evidence type="ECO:0000313" key="3">
    <source>
        <dbReference type="EMBL" id="KAH3721792.1"/>
    </source>
</evidence>
<dbReference type="InterPro" id="IPR001791">
    <property type="entry name" value="Laminin_G"/>
</dbReference>
<dbReference type="AlphaFoldDB" id="A0A9D4CDQ0"/>
<evidence type="ECO:0000259" key="2">
    <source>
        <dbReference type="PROSITE" id="PS50025"/>
    </source>
</evidence>
<dbReference type="Proteomes" id="UP000828390">
    <property type="component" value="Unassembled WGS sequence"/>
</dbReference>
<accession>A0A9D4CDQ0</accession>
<evidence type="ECO:0000256" key="1">
    <source>
        <dbReference type="PROSITE-ProRule" id="PRU00122"/>
    </source>
</evidence>